<dbReference type="Proteomes" id="UP000799764">
    <property type="component" value="Unassembled WGS sequence"/>
</dbReference>
<organism evidence="1 2">
    <name type="scientific">Karstenula rhodostoma CBS 690.94</name>
    <dbReference type="NCBI Taxonomy" id="1392251"/>
    <lineage>
        <taxon>Eukaryota</taxon>
        <taxon>Fungi</taxon>
        <taxon>Dikarya</taxon>
        <taxon>Ascomycota</taxon>
        <taxon>Pezizomycotina</taxon>
        <taxon>Dothideomycetes</taxon>
        <taxon>Pleosporomycetidae</taxon>
        <taxon>Pleosporales</taxon>
        <taxon>Massarineae</taxon>
        <taxon>Didymosphaeriaceae</taxon>
        <taxon>Karstenula</taxon>
    </lineage>
</organism>
<dbReference type="EMBL" id="MU001494">
    <property type="protein sequence ID" value="KAF2449273.1"/>
    <property type="molecule type" value="Genomic_DNA"/>
</dbReference>
<name>A0A9P4UH67_9PLEO</name>
<proteinExistence type="predicted"/>
<gene>
    <name evidence="1" type="ORF">P171DRAFT_427488</name>
</gene>
<comment type="caution">
    <text evidence="1">The sequence shown here is derived from an EMBL/GenBank/DDBJ whole genome shotgun (WGS) entry which is preliminary data.</text>
</comment>
<dbReference type="AlphaFoldDB" id="A0A9P4UH67"/>
<accession>A0A9P4UH67</accession>
<sequence length="55" mass="5952">MRELFKTLSLLGQGSEETKMSKMTNDTRCMSLVPGAGVALVEGLQIDAGALRLPW</sequence>
<evidence type="ECO:0000313" key="2">
    <source>
        <dbReference type="Proteomes" id="UP000799764"/>
    </source>
</evidence>
<reference evidence="1" key="1">
    <citation type="journal article" date="2020" name="Stud. Mycol.">
        <title>101 Dothideomycetes genomes: a test case for predicting lifestyles and emergence of pathogens.</title>
        <authorList>
            <person name="Haridas S."/>
            <person name="Albert R."/>
            <person name="Binder M."/>
            <person name="Bloem J."/>
            <person name="Labutti K."/>
            <person name="Salamov A."/>
            <person name="Andreopoulos B."/>
            <person name="Baker S."/>
            <person name="Barry K."/>
            <person name="Bills G."/>
            <person name="Bluhm B."/>
            <person name="Cannon C."/>
            <person name="Castanera R."/>
            <person name="Culley D."/>
            <person name="Daum C."/>
            <person name="Ezra D."/>
            <person name="Gonzalez J."/>
            <person name="Henrissat B."/>
            <person name="Kuo A."/>
            <person name="Liang C."/>
            <person name="Lipzen A."/>
            <person name="Lutzoni F."/>
            <person name="Magnuson J."/>
            <person name="Mondo S."/>
            <person name="Nolan M."/>
            <person name="Ohm R."/>
            <person name="Pangilinan J."/>
            <person name="Park H.-J."/>
            <person name="Ramirez L."/>
            <person name="Alfaro M."/>
            <person name="Sun H."/>
            <person name="Tritt A."/>
            <person name="Yoshinaga Y."/>
            <person name="Zwiers L.-H."/>
            <person name="Turgeon B."/>
            <person name="Goodwin S."/>
            <person name="Spatafora J."/>
            <person name="Crous P."/>
            <person name="Grigoriev I."/>
        </authorList>
    </citation>
    <scope>NUCLEOTIDE SEQUENCE</scope>
    <source>
        <strain evidence="1">CBS 690.94</strain>
    </source>
</reference>
<keyword evidence="2" id="KW-1185">Reference proteome</keyword>
<protein>
    <submittedName>
        <fullName evidence="1">Uncharacterized protein</fullName>
    </submittedName>
</protein>
<evidence type="ECO:0000313" key="1">
    <source>
        <dbReference type="EMBL" id="KAF2449273.1"/>
    </source>
</evidence>